<dbReference type="AlphaFoldDB" id="A0A388K2V6"/>
<dbReference type="SUPFAM" id="SSF56672">
    <property type="entry name" value="DNA/RNA polymerases"/>
    <property type="match status" value="1"/>
</dbReference>
<evidence type="ECO:0000259" key="2">
    <source>
        <dbReference type="Pfam" id="PF00078"/>
    </source>
</evidence>
<organism evidence="3 4">
    <name type="scientific">Chara braunii</name>
    <name type="common">Braun's stonewort</name>
    <dbReference type="NCBI Taxonomy" id="69332"/>
    <lineage>
        <taxon>Eukaryota</taxon>
        <taxon>Viridiplantae</taxon>
        <taxon>Streptophyta</taxon>
        <taxon>Charophyceae</taxon>
        <taxon>Charales</taxon>
        <taxon>Characeae</taxon>
        <taxon>Chara</taxon>
    </lineage>
</organism>
<dbReference type="Proteomes" id="UP000265515">
    <property type="component" value="Unassembled WGS sequence"/>
</dbReference>
<feature type="region of interest" description="Disordered" evidence="1">
    <location>
        <begin position="488"/>
        <end position="711"/>
    </location>
</feature>
<dbReference type="OrthoDB" id="5599163at2759"/>
<feature type="compositionally biased region" description="Basic residues" evidence="1">
    <location>
        <begin position="401"/>
        <end position="414"/>
    </location>
</feature>
<evidence type="ECO:0000313" key="4">
    <source>
        <dbReference type="Proteomes" id="UP000265515"/>
    </source>
</evidence>
<dbReference type="Gramene" id="GBG64391">
    <property type="protein sequence ID" value="GBG64391"/>
    <property type="gene ID" value="CBR_g44275"/>
</dbReference>
<gene>
    <name evidence="3" type="ORF">CBR_g44275</name>
</gene>
<feature type="region of interest" description="Disordered" evidence="1">
    <location>
        <begin position="399"/>
        <end position="451"/>
    </location>
</feature>
<dbReference type="Gene3D" id="3.30.70.270">
    <property type="match status" value="1"/>
</dbReference>
<evidence type="ECO:0000313" key="3">
    <source>
        <dbReference type="EMBL" id="GBG64391.1"/>
    </source>
</evidence>
<keyword evidence="4" id="KW-1185">Reference proteome</keyword>
<dbReference type="CDD" id="cd01647">
    <property type="entry name" value="RT_LTR"/>
    <property type="match status" value="1"/>
</dbReference>
<feature type="compositionally biased region" description="Acidic residues" evidence="1">
    <location>
        <begin position="651"/>
        <end position="661"/>
    </location>
</feature>
<dbReference type="InterPro" id="IPR043128">
    <property type="entry name" value="Rev_trsase/Diguanyl_cyclase"/>
</dbReference>
<dbReference type="Pfam" id="PF00078">
    <property type="entry name" value="RVT_1"/>
    <property type="match status" value="1"/>
</dbReference>
<dbReference type="InterPro" id="IPR000477">
    <property type="entry name" value="RT_dom"/>
</dbReference>
<sequence>MEKDEEVLRVIRERRATEGHRIPDEVADTMKIGIDGFLTEEETRLIKRTCKEFHLAFAFSDHQKGRLDAKLIPPLRIHTVEHECWNDKGSSYEFGIAGEVTDLLRAKMDSFTAEPMASRYANRWFVFRKPNKTLRWIQDLQKLNAVTIRDAGSLPQADLLAESHAGRSIYSLIDLYSGYDQLSLDVRDRPYTTMHTPVGQLQMQVTPMGFTNAVAEAQRRMLAVAGDMFPEKCDPYIDDNPIKGAQEKDATEVQPGIRKFVWDHLQDIKDLLRRFLIYNITASEPKSILAVPDVTIPGFRCGAYSRKPDPTKTDKISQWPTPLRTITEFDYKIERIAGIRNKADELSRVCITPEGVEGAEPIDAFLEYEGGTLVVDNEMMSEERRTIDPDFGEGDTCRISRTYRKTTHHSRMQRRKELMGSDSGTERGTNSNGGRGRPESSDELNGILGKDGGQEGEEFFYVQSYEGLFREIGLLLVGSKQPTEVSIKAREEAERPTGGEEAGPSQGRRAAKRKLYIGLMGEPVVGRGGRKCLCRKPSPLRKGEGIEISSDSEGGKEKAEVEEGGNADMGDKVQVSNEEGANRGKRRETWHGESEGGQDMRDEHEEGEERRENPLEGRSGHDSCEGYGTGTEIHFTYDPKNLAGGYSPIQTEDEEDEEEDVREVIEISSGDERDEISRPREEGRSPMHQLSDGAFGWENEFRPTPGHWFQQ</sequence>
<dbReference type="InterPro" id="IPR043502">
    <property type="entry name" value="DNA/RNA_pol_sf"/>
</dbReference>
<protein>
    <recommendedName>
        <fullName evidence="2">Reverse transcriptase domain-containing protein</fullName>
    </recommendedName>
</protein>
<feature type="compositionally biased region" description="Basic and acidic residues" evidence="1">
    <location>
        <begin position="488"/>
        <end position="498"/>
    </location>
</feature>
<proteinExistence type="predicted"/>
<feature type="compositionally biased region" description="Basic and acidic residues" evidence="1">
    <location>
        <begin position="675"/>
        <end position="685"/>
    </location>
</feature>
<reference evidence="3 4" key="1">
    <citation type="journal article" date="2018" name="Cell">
        <title>The Chara Genome: Secondary Complexity and Implications for Plant Terrestrialization.</title>
        <authorList>
            <person name="Nishiyama T."/>
            <person name="Sakayama H."/>
            <person name="Vries J.D."/>
            <person name="Buschmann H."/>
            <person name="Saint-Marcoux D."/>
            <person name="Ullrich K.K."/>
            <person name="Haas F.B."/>
            <person name="Vanderstraeten L."/>
            <person name="Becker D."/>
            <person name="Lang D."/>
            <person name="Vosolsobe S."/>
            <person name="Rombauts S."/>
            <person name="Wilhelmsson P.K.I."/>
            <person name="Janitza P."/>
            <person name="Kern R."/>
            <person name="Heyl A."/>
            <person name="Rumpler F."/>
            <person name="Villalobos L.I.A.C."/>
            <person name="Clay J.M."/>
            <person name="Skokan R."/>
            <person name="Toyoda A."/>
            <person name="Suzuki Y."/>
            <person name="Kagoshima H."/>
            <person name="Schijlen E."/>
            <person name="Tajeshwar N."/>
            <person name="Catarino B."/>
            <person name="Hetherington A.J."/>
            <person name="Saltykova A."/>
            <person name="Bonnot C."/>
            <person name="Breuninger H."/>
            <person name="Symeonidi A."/>
            <person name="Radhakrishnan G.V."/>
            <person name="Van Nieuwerburgh F."/>
            <person name="Deforce D."/>
            <person name="Chang C."/>
            <person name="Karol K.G."/>
            <person name="Hedrich R."/>
            <person name="Ulvskov P."/>
            <person name="Glockner G."/>
            <person name="Delwiche C.F."/>
            <person name="Petrasek J."/>
            <person name="Van de Peer Y."/>
            <person name="Friml J."/>
            <person name="Beilby M."/>
            <person name="Dolan L."/>
            <person name="Kohara Y."/>
            <person name="Sugano S."/>
            <person name="Fujiyama A."/>
            <person name="Delaux P.-M."/>
            <person name="Quint M."/>
            <person name="TheiBen G."/>
            <person name="Hagemann M."/>
            <person name="Harholt J."/>
            <person name="Dunand C."/>
            <person name="Zachgo S."/>
            <person name="Langdale J."/>
            <person name="Maumus F."/>
            <person name="Straeten D.V.D."/>
            <person name="Gould S.B."/>
            <person name="Rensing S.A."/>
        </authorList>
    </citation>
    <scope>NUCLEOTIDE SEQUENCE [LARGE SCALE GENOMIC DNA]</scope>
    <source>
        <strain evidence="3 4">S276</strain>
    </source>
</reference>
<dbReference type="PANTHER" id="PTHR33064">
    <property type="entry name" value="POL PROTEIN"/>
    <property type="match status" value="1"/>
</dbReference>
<feature type="compositionally biased region" description="Polar residues" evidence="1">
    <location>
        <begin position="422"/>
        <end position="432"/>
    </location>
</feature>
<comment type="caution">
    <text evidence="3">The sequence shown here is derived from an EMBL/GenBank/DDBJ whole genome shotgun (WGS) entry which is preliminary data.</text>
</comment>
<dbReference type="Gene3D" id="3.10.10.10">
    <property type="entry name" value="HIV Type 1 Reverse Transcriptase, subunit A, domain 1"/>
    <property type="match status" value="1"/>
</dbReference>
<dbReference type="InterPro" id="IPR051320">
    <property type="entry name" value="Viral_Replic_Matur_Polypro"/>
</dbReference>
<name>A0A388K2V6_CHABU</name>
<accession>A0A388K2V6</accession>
<feature type="domain" description="Reverse transcriptase" evidence="2">
    <location>
        <begin position="128"/>
        <end position="293"/>
    </location>
</feature>
<evidence type="ECO:0000256" key="1">
    <source>
        <dbReference type="SAM" id="MobiDB-lite"/>
    </source>
</evidence>
<feature type="compositionally biased region" description="Basic and acidic residues" evidence="1">
    <location>
        <begin position="587"/>
        <end position="624"/>
    </location>
</feature>
<dbReference type="EMBL" id="BFEA01000050">
    <property type="protein sequence ID" value="GBG64391.1"/>
    <property type="molecule type" value="Genomic_DNA"/>
</dbReference>
<dbReference type="PANTHER" id="PTHR33064:SF37">
    <property type="entry name" value="RIBONUCLEASE H"/>
    <property type="match status" value="1"/>
</dbReference>